<dbReference type="AlphaFoldDB" id="A0A2L0EQ99"/>
<reference evidence="1 2" key="1">
    <citation type="submission" date="2015-09" db="EMBL/GenBank/DDBJ databases">
        <title>Sorangium comparison.</title>
        <authorList>
            <person name="Zaburannyi N."/>
            <person name="Bunk B."/>
            <person name="Overmann J."/>
            <person name="Mueller R."/>
        </authorList>
    </citation>
    <scope>NUCLEOTIDE SEQUENCE [LARGE SCALE GENOMIC DNA]</scope>
    <source>
        <strain evidence="1 2">So ce26</strain>
    </source>
</reference>
<dbReference type="Proteomes" id="UP000238348">
    <property type="component" value="Chromosome"/>
</dbReference>
<protein>
    <submittedName>
        <fullName evidence="1">Uncharacterized protein</fullName>
    </submittedName>
</protein>
<proteinExistence type="predicted"/>
<evidence type="ECO:0000313" key="2">
    <source>
        <dbReference type="Proteomes" id="UP000238348"/>
    </source>
</evidence>
<accession>A0A2L0EQ99</accession>
<dbReference type="EMBL" id="CP012673">
    <property type="protein sequence ID" value="AUX41445.1"/>
    <property type="molecule type" value="Genomic_DNA"/>
</dbReference>
<gene>
    <name evidence="1" type="ORF">SOCE26_028570</name>
</gene>
<organism evidence="1 2">
    <name type="scientific">Sorangium cellulosum</name>
    <name type="common">Polyangium cellulosum</name>
    <dbReference type="NCBI Taxonomy" id="56"/>
    <lineage>
        <taxon>Bacteria</taxon>
        <taxon>Pseudomonadati</taxon>
        <taxon>Myxococcota</taxon>
        <taxon>Polyangia</taxon>
        <taxon>Polyangiales</taxon>
        <taxon>Polyangiaceae</taxon>
        <taxon>Sorangium</taxon>
    </lineage>
</organism>
<name>A0A2L0EQ99_SORCE</name>
<dbReference type="PROSITE" id="PS51257">
    <property type="entry name" value="PROKAR_LIPOPROTEIN"/>
    <property type="match status" value="1"/>
</dbReference>
<sequence length="107" mass="10997">MTRVATPSRRSRRAAREGALLCAALALACSPERGTPYRCTCTFVTDFDDDAKLSVEVCSPSDARAEGFGRGCAQTHAPGPVSGCACSGVAGRGPCELSACRTTAEAP</sequence>
<evidence type="ECO:0000313" key="1">
    <source>
        <dbReference type="EMBL" id="AUX41445.1"/>
    </source>
</evidence>